<comment type="caution">
    <text evidence="1">The sequence shown here is derived from an EMBL/GenBank/DDBJ whole genome shotgun (WGS) entry which is preliminary data.</text>
</comment>
<dbReference type="Proteomes" id="UP000606935">
    <property type="component" value="Unassembled WGS sequence"/>
</dbReference>
<dbReference type="RefSeq" id="WP_188688670.1">
    <property type="nucleotide sequence ID" value="NZ_BMLS01000001.1"/>
</dbReference>
<accession>A0A917YR08</accession>
<name>A0A917YR08_9ALTE</name>
<sequence>MNDSFALDTPLKVRIVAVAKDEAAYLTDWVHHHLFFGFDDIEIHINRTNDNSAQVLSEISTLYPNVTWHNADWIDMCPASAKKQIQFIVYAKALDRARRDNSATHILFLDIDEFWCPVDFETSIKSCLNSIGRDSAIFFEWLNDLGNDVLFASLSETLIGNLSPLGKTLLPVSTSILELKHHVPELVDGVVPVLADGRTFVGRENLEQAVSDELNSLKSFFIFHRANRSEYEYVSLLYRGRPGNNFAYKNNRNGLPRRGAASHEVNFPSQKFAEYQKSLLSFKERVKHAEHYEEAKRFVHERYATAVENISASLPEHYNDMARIFTGVRIDEIRRQFQAFRKVYAQQHSDNVEVLKQLARHAAPHDLDEAIGYLEQALRIRPSGPQIKALLADFKERKLRQQG</sequence>
<gene>
    <name evidence="1" type="ORF">GCM10010982_00900</name>
</gene>
<proteinExistence type="predicted"/>
<evidence type="ECO:0008006" key="3">
    <source>
        <dbReference type="Google" id="ProtNLM"/>
    </source>
</evidence>
<protein>
    <recommendedName>
        <fullName evidence="3">Glycosyl transferase family 2</fullName>
    </recommendedName>
</protein>
<dbReference type="AlphaFoldDB" id="A0A917YR08"/>
<keyword evidence="2" id="KW-1185">Reference proteome</keyword>
<organism evidence="1 2">
    <name type="scientific">Bowmanella pacifica</name>
    <dbReference type="NCBI Taxonomy" id="502051"/>
    <lineage>
        <taxon>Bacteria</taxon>
        <taxon>Pseudomonadati</taxon>
        <taxon>Pseudomonadota</taxon>
        <taxon>Gammaproteobacteria</taxon>
        <taxon>Alteromonadales</taxon>
        <taxon>Alteromonadaceae</taxon>
        <taxon>Bowmanella</taxon>
    </lineage>
</organism>
<reference evidence="1" key="1">
    <citation type="journal article" date="2014" name="Int. J. Syst. Evol. Microbiol.">
        <title>Complete genome sequence of Corynebacterium casei LMG S-19264T (=DSM 44701T), isolated from a smear-ripened cheese.</title>
        <authorList>
            <consortium name="US DOE Joint Genome Institute (JGI-PGF)"/>
            <person name="Walter F."/>
            <person name="Albersmeier A."/>
            <person name="Kalinowski J."/>
            <person name="Ruckert C."/>
        </authorList>
    </citation>
    <scope>NUCLEOTIDE SEQUENCE</scope>
    <source>
        <strain evidence="1">CGMCC 1.7086</strain>
    </source>
</reference>
<dbReference type="Pfam" id="PF13704">
    <property type="entry name" value="Glyco_tranf_2_4"/>
    <property type="match status" value="1"/>
</dbReference>
<reference evidence="1" key="2">
    <citation type="submission" date="2020-09" db="EMBL/GenBank/DDBJ databases">
        <authorList>
            <person name="Sun Q."/>
            <person name="Zhou Y."/>
        </authorList>
    </citation>
    <scope>NUCLEOTIDE SEQUENCE</scope>
    <source>
        <strain evidence="1">CGMCC 1.7086</strain>
    </source>
</reference>
<evidence type="ECO:0000313" key="2">
    <source>
        <dbReference type="Proteomes" id="UP000606935"/>
    </source>
</evidence>
<dbReference type="EMBL" id="BMLS01000001">
    <property type="protein sequence ID" value="GGO63566.1"/>
    <property type="molecule type" value="Genomic_DNA"/>
</dbReference>
<evidence type="ECO:0000313" key="1">
    <source>
        <dbReference type="EMBL" id="GGO63566.1"/>
    </source>
</evidence>